<comment type="caution">
    <text evidence="2">The sequence shown here is derived from an EMBL/GenBank/DDBJ whole genome shotgun (WGS) entry which is preliminary data.</text>
</comment>
<accession>A0A430A7I7</accession>
<dbReference type="AlphaFoldDB" id="A0A430A7I7"/>
<protein>
    <submittedName>
        <fullName evidence="2">Uncharacterized protein</fullName>
    </submittedName>
</protein>
<keyword evidence="1" id="KW-0812">Transmembrane</keyword>
<name>A0A430A7I7_9ENTE</name>
<keyword evidence="3" id="KW-1185">Reference proteome</keyword>
<keyword evidence="1" id="KW-0472">Membrane</keyword>
<reference evidence="2 3" key="1">
    <citation type="submission" date="2017-05" db="EMBL/GenBank/DDBJ databases">
        <title>Vagococcus spp. assemblies.</title>
        <authorList>
            <person name="Gulvik C.A."/>
        </authorList>
    </citation>
    <scope>NUCLEOTIDE SEQUENCE [LARGE SCALE GENOMIC DNA]</scope>
    <source>
        <strain evidence="2 3">CCUG 41755</strain>
    </source>
</reference>
<proteinExistence type="predicted"/>
<dbReference type="Proteomes" id="UP000287101">
    <property type="component" value="Unassembled WGS sequence"/>
</dbReference>
<dbReference type="RefSeq" id="WP_126831307.1">
    <property type="nucleotide sequence ID" value="NZ_CBCRYB010000004.1"/>
</dbReference>
<feature type="transmembrane region" description="Helical" evidence="1">
    <location>
        <begin position="12"/>
        <end position="30"/>
    </location>
</feature>
<sequence>MKLSLRKTLKLLGSIFILLTIGYHFSYFYLSYSFNRFTSTFDTPSNHETYSAIDLDNHYYLEAQTPSYGTLTGQLSVASIDGSYKLIIWRKFPKETTLTLQQFSKKYDKLLSQPLEIKSGSVDLEFSNLSIGKQEQIIDMEREAKNIFGTNVLENTL</sequence>
<keyword evidence="1" id="KW-1133">Transmembrane helix</keyword>
<organism evidence="2 3">
    <name type="scientific">Vagococcus fessus</name>
    <dbReference type="NCBI Taxonomy" id="120370"/>
    <lineage>
        <taxon>Bacteria</taxon>
        <taxon>Bacillati</taxon>
        <taxon>Bacillota</taxon>
        <taxon>Bacilli</taxon>
        <taxon>Lactobacillales</taxon>
        <taxon>Enterococcaceae</taxon>
        <taxon>Vagococcus</taxon>
    </lineage>
</organism>
<gene>
    <name evidence="2" type="ORF">CBF31_05085</name>
</gene>
<evidence type="ECO:0000313" key="3">
    <source>
        <dbReference type="Proteomes" id="UP000287101"/>
    </source>
</evidence>
<evidence type="ECO:0000313" key="2">
    <source>
        <dbReference type="EMBL" id="RSU03093.1"/>
    </source>
</evidence>
<evidence type="ECO:0000256" key="1">
    <source>
        <dbReference type="SAM" id="Phobius"/>
    </source>
</evidence>
<dbReference type="EMBL" id="NGJY01000002">
    <property type="protein sequence ID" value="RSU03093.1"/>
    <property type="molecule type" value="Genomic_DNA"/>
</dbReference>